<sequence length="97" mass="10340">MALVLALFAFLQCMLSVHATLYVVEPRAGATCYGGQECTVTWLDDGATPLLTSYGMAQVGLYTGNQQLVQTIQPLDVSQSLSLTFTPIPEAGPNSDQ</sequence>
<evidence type="ECO:0000313" key="2">
    <source>
        <dbReference type="EMBL" id="KIY69020.1"/>
    </source>
</evidence>
<gene>
    <name evidence="2" type="ORF">CYLTODRAFT_350429</name>
</gene>
<feature type="signal peptide" evidence="1">
    <location>
        <begin position="1"/>
        <end position="19"/>
    </location>
</feature>
<evidence type="ECO:0000256" key="1">
    <source>
        <dbReference type="SAM" id="SignalP"/>
    </source>
</evidence>
<protein>
    <submittedName>
        <fullName evidence="2">Uncharacterized protein</fullName>
    </submittedName>
</protein>
<dbReference type="OrthoDB" id="2432613at2759"/>
<accession>A0A0D7BFM6</accession>
<feature type="chain" id="PRO_5002317167" evidence="1">
    <location>
        <begin position="20"/>
        <end position="97"/>
    </location>
</feature>
<dbReference type="STRING" id="1314674.A0A0D7BFM6"/>
<keyword evidence="3" id="KW-1185">Reference proteome</keyword>
<dbReference type="EMBL" id="KN880492">
    <property type="protein sequence ID" value="KIY69020.1"/>
    <property type="molecule type" value="Genomic_DNA"/>
</dbReference>
<name>A0A0D7BFM6_9AGAR</name>
<keyword evidence="1" id="KW-0732">Signal</keyword>
<dbReference type="AlphaFoldDB" id="A0A0D7BFM6"/>
<dbReference type="Proteomes" id="UP000054007">
    <property type="component" value="Unassembled WGS sequence"/>
</dbReference>
<organism evidence="2 3">
    <name type="scientific">Cylindrobasidium torrendii FP15055 ss-10</name>
    <dbReference type="NCBI Taxonomy" id="1314674"/>
    <lineage>
        <taxon>Eukaryota</taxon>
        <taxon>Fungi</taxon>
        <taxon>Dikarya</taxon>
        <taxon>Basidiomycota</taxon>
        <taxon>Agaricomycotina</taxon>
        <taxon>Agaricomycetes</taxon>
        <taxon>Agaricomycetidae</taxon>
        <taxon>Agaricales</taxon>
        <taxon>Marasmiineae</taxon>
        <taxon>Physalacriaceae</taxon>
        <taxon>Cylindrobasidium</taxon>
    </lineage>
</organism>
<reference evidence="2 3" key="1">
    <citation type="journal article" date="2015" name="Fungal Genet. Biol.">
        <title>Evolution of novel wood decay mechanisms in Agaricales revealed by the genome sequences of Fistulina hepatica and Cylindrobasidium torrendii.</title>
        <authorList>
            <person name="Floudas D."/>
            <person name="Held B.W."/>
            <person name="Riley R."/>
            <person name="Nagy L.G."/>
            <person name="Koehler G."/>
            <person name="Ransdell A.S."/>
            <person name="Younus H."/>
            <person name="Chow J."/>
            <person name="Chiniquy J."/>
            <person name="Lipzen A."/>
            <person name="Tritt A."/>
            <person name="Sun H."/>
            <person name="Haridas S."/>
            <person name="LaButti K."/>
            <person name="Ohm R.A."/>
            <person name="Kues U."/>
            <person name="Blanchette R.A."/>
            <person name="Grigoriev I.V."/>
            <person name="Minto R.E."/>
            <person name="Hibbett D.S."/>
        </authorList>
    </citation>
    <scope>NUCLEOTIDE SEQUENCE [LARGE SCALE GENOMIC DNA]</scope>
    <source>
        <strain evidence="2 3">FP15055 ss-10</strain>
    </source>
</reference>
<proteinExistence type="predicted"/>
<evidence type="ECO:0000313" key="3">
    <source>
        <dbReference type="Proteomes" id="UP000054007"/>
    </source>
</evidence>